<dbReference type="InterPro" id="IPR015421">
    <property type="entry name" value="PyrdxlP-dep_Trfase_major"/>
</dbReference>
<dbReference type="PROSITE" id="PS00868">
    <property type="entry name" value="CYS_MET_METAB_PP"/>
    <property type="match status" value="1"/>
</dbReference>
<organism evidence="5 6">
    <name type="scientific">Ideonella lacteola</name>
    <dbReference type="NCBI Taxonomy" id="2984193"/>
    <lineage>
        <taxon>Bacteria</taxon>
        <taxon>Pseudomonadati</taxon>
        <taxon>Pseudomonadota</taxon>
        <taxon>Betaproteobacteria</taxon>
        <taxon>Burkholderiales</taxon>
        <taxon>Sphaerotilaceae</taxon>
        <taxon>Ideonella</taxon>
    </lineage>
</organism>
<keyword evidence="5" id="KW-0808">Transferase</keyword>
<evidence type="ECO:0000313" key="5">
    <source>
        <dbReference type="EMBL" id="MEK8031791.1"/>
    </source>
</evidence>
<evidence type="ECO:0000313" key="6">
    <source>
        <dbReference type="Proteomes" id="UP001371218"/>
    </source>
</evidence>
<comment type="cofactor">
    <cofactor evidence="1 4">
        <name>pyridoxal 5'-phosphate</name>
        <dbReference type="ChEBI" id="CHEBI:597326"/>
    </cofactor>
</comment>
<dbReference type="GO" id="GO:0008483">
    <property type="term" value="F:transaminase activity"/>
    <property type="evidence" value="ECO:0007669"/>
    <property type="project" value="UniProtKB-KW"/>
</dbReference>
<dbReference type="SUPFAM" id="SSF53383">
    <property type="entry name" value="PLP-dependent transferases"/>
    <property type="match status" value="1"/>
</dbReference>
<dbReference type="InterPro" id="IPR054542">
    <property type="entry name" value="Cys_met_metab_PP"/>
</dbReference>
<keyword evidence="6" id="KW-1185">Reference proteome</keyword>
<keyword evidence="5" id="KW-0032">Aminotransferase</keyword>
<keyword evidence="3 4" id="KW-0663">Pyridoxal phosphate</keyword>
<dbReference type="EMBL" id="JBBUTG010000006">
    <property type="protein sequence ID" value="MEK8031791.1"/>
    <property type="molecule type" value="Genomic_DNA"/>
</dbReference>
<dbReference type="Gene3D" id="3.90.1150.10">
    <property type="entry name" value="Aspartate Aminotransferase, domain 1"/>
    <property type="match status" value="1"/>
</dbReference>
<comment type="similarity">
    <text evidence="2 4">Belongs to the trans-sulfuration enzymes family.</text>
</comment>
<dbReference type="PANTHER" id="PTHR11808:SF15">
    <property type="entry name" value="CYSTATHIONINE GAMMA-LYASE"/>
    <property type="match status" value="1"/>
</dbReference>
<evidence type="ECO:0000256" key="1">
    <source>
        <dbReference type="ARBA" id="ARBA00001933"/>
    </source>
</evidence>
<dbReference type="RefSeq" id="WP_341426174.1">
    <property type="nucleotide sequence ID" value="NZ_JBBUTG010000006.1"/>
</dbReference>
<evidence type="ECO:0000256" key="3">
    <source>
        <dbReference type="ARBA" id="ARBA00022898"/>
    </source>
</evidence>
<dbReference type="PIRSF" id="PIRSF001434">
    <property type="entry name" value="CGS"/>
    <property type="match status" value="1"/>
</dbReference>
<dbReference type="PANTHER" id="PTHR11808">
    <property type="entry name" value="TRANS-SULFURATION ENZYME FAMILY MEMBER"/>
    <property type="match status" value="1"/>
</dbReference>
<dbReference type="CDD" id="cd00614">
    <property type="entry name" value="CGS_like"/>
    <property type="match status" value="1"/>
</dbReference>
<dbReference type="Pfam" id="PF01053">
    <property type="entry name" value="Cys_Met_Meta_PP"/>
    <property type="match status" value="1"/>
</dbReference>
<proteinExistence type="inferred from homology"/>
<dbReference type="InterPro" id="IPR015422">
    <property type="entry name" value="PyrdxlP-dep_Trfase_small"/>
</dbReference>
<gene>
    <name evidence="5" type="ORF">AACH06_13270</name>
</gene>
<dbReference type="InterPro" id="IPR000277">
    <property type="entry name" value="Cys/Met-Metab_PyrdxlP-dep_enz"/>
</dbReference>
<dbReference type="Proteomes" id="UP001371218">
    <property type="component" value="Unassembled WGS sequence"/>
</dbReference>
<evidence type="ECO:0000256" key="4">
    <source>
        <dbReference type="RuleBase" id="RU362118"/>
    </source>
</evidence>
<dbReference type="Gene3D" id="3.40.640.10">
    <property type="entry name" value="Type I PLP-dependent aspartate aminotransferase-like (Major domain)"/>
    <property type="match status" value="1"/>
</dbReference>
<protein>
    <submittedName>
        <fullName evidence="5">PLP-dependent aspartate aminotransferase family protein</fullName>
    </submittedName>
</protein>
<evidence type="ECO:0000256" key="2">
    <source>
        <dbReference type="ARBA" id="ARBA00009077"/>
    </source>
</evidence>
<accession>A0ABU9BPJ8</accession>
<dbReference type="InterPro" id="IPR015424">
    <property type="entry name" value="PyrdxlP-dep_Trfase"/>
</dbReference>
<name>A0ABU9BPJ8_9BURK</name>
<sequence>MSNQSTHYDAFGFATRVIHGGQHPDPSTGAIMPPIYATSTYVQSSPGVHKGYEYSRSQNPTREALERCIANLENGQRGYAFASGLAAMSTVLELLDSGAHIIASDDLYGGTFRLFERVRRRTAAHQFSFIDMTDPNAIQAAIRPNTKMVWVETPSNPLLKLIDLEAVAGIARQHNLLAVADNTFASPWGQRPLELGFDIVVHSTTKYLNGHSDVVGGVAVVGREPRHAAIAEQMAFLHNAIGSIAGPFDAFLALRGVKTLALRMERHSQSALHLAQWLEAQPQVARVHYPGLESHPQHALARRQMRSGGGMISIELKGDLAGARRFLESCELFALAESLGGVESLIEHPAIMTHASIPAEQRAKLGIGDTLIRLSVGIEDVQDLQDELARALAAV</sequence>
<comment type="caution">
    <text evidence="5">The sequence shown here is derived from an EMBL/GenBank/DDBJ whole genome shotgun (WGS) entry which is preliminary data.</text>
</comment>
<reference evidence="5 6" key="1">
    <citation type="submission" date="2024-04" db="EMBL/GenBank/DDBJ databases">
        <title>Novel species of the genus Ideonella isolated from streams.</title>
        <authorList>
            <person name="Lu H."/>
        </authorList>
    </citation>
    <scope>NUCLEOTIDE SEQUENCE [LARGE SCALE GENOMIC DNA]</scope>
    <source>
        <strain evidence="5 6">DXS29W</strain>
    </source>
</reference>